<dbReference type="AlphaFoldDB" id="A0A1Y3BGE5"/>
<feature type="non-terminal residue" evidence="1">
    <location>
        <position position="38"/>
    </location>
</feature>
<organism evidence="1 2">
    <name type="scientific">Euroglyphus maynei</name>
    <name type="common">Mayne's house dust mite</name>
    <dbReference type="NCBI Taxonomy" id="6958"/>
    <lineage>
        <taxon>Eukaryota</taxon>
        <taxon>Metazoa</taxon>
        <taxon>Ecdysozoa</taxon>
        <taxon>Arthropoda</taxon>
        <taxon>Chelicerata</taxon>
        <taxon>Arachnida</taxon>
        <taxon>Acari</taxon>
        <taxon>Acariformes</taxon>
        <taxon>Sarcoptiformes</taxon>
        <taxon>Astigmata</taxon>
        <taxon>Psoroptidia</taxon>
        <taxon>Analgoidea</taxon>
        <taxon>Pyroglyphidae</taxon>
        <taxon>Pyroglyphinae</taxon>
        <taxon>Euroglyphus</taxon>
    </lineage>
</organism>
<reference evidence="1 2" key="1">
    <citation type="submission" date="2017-03" db="EMBL/GenBank/DDBJ databases">
        <title>Genome Survey of Euroglyphus maynei.</title>
        <authorList>
            <person name="Arlian L.G."/>
            <person name="Morgan M.S."/>
            <person name="Rider S.D."/>
        </authorList>
    </citation>
    <scope>NUCLEOTIDE SEQUENCE [LARGE SCALE GENOMIC DNA]</scope>
    <source>
        <strain evidence="1">Arlian Lab</strain>
        <tissue evidence="1">Whole body</tissue>
    </source>
</reference>
<gene>
    <name evidence="1" type="ORF">BLA29_014155</name>
</gene>
<comment type="caution">
    <text evidence="1">The sequence shown here is derived from an EMBL/GenBank/DDBJ whole genome shotgun (WGS) entry which is preliminary data.</text>
</comment>
<dbReference type="Proteomes" id="UP000194236">
    <property type="component" value="Unassembled WGS sequence"/>
</dbReference>
<name>A0A1Y3BGE5_EURMA</name>
<dbReference type="EMBL" id="MUJZ01024096">
    <property type="protein sequence ID" value="OTF79237.1"/>
    <property type="molecule type" value="Genomic_DNA"/>
</dbReference>
<evidence type="ECO:0000313" key="2">
    <source>
        <dbReference type="Proteomes" id="UP000194236"/>
    </source>
</evidence>
<proteinExistence type="predicted"/>
<keyword evidence="2" id="KW-1185">Reference proteome</keyword>
<sequence length="38" mass="4343">MVYSIHSPNEEICLAGKVYRNGDEAYIKEAGEDSCMRY</sequence>
<accession>A0A1Y3BGE5</accession>
<protein>
    <submittedName>
        <fullName evidence="1">Uncharacterized protein</fullName>
    </submittedName>
</protein>
<evidence type="ECO:0000313" key="1">
    <source>
        <dbReference type="EMBL" id="OTF79237.1"/>
    </source>
</evidence>